<dbReference type="PANTHER" id="PTHR24006">
    <property type="entry name" value="UBIQUITIN CARBOXYL-TERMINAL HYDROLASE"/>
    <property type="match status" value="1"/>
</dbReference>
<dbReference type="EMBL" id="OV651828">
    <property type="protein sequence ID" value="CAH1104341.1"/>
    <property type="molecule type" value="Genomic_DNA"/>
</dbReference>
<evidence type="ECO:0000256" key="8">
    <source>
        <dbReference type="SAM" id="MobiDB-lite"/>
    </source>
</evidence>
<evidence type="ECO:0000256" key="2">
    <source>
        <dbReference type="ARBA" id="ARBA00005427"/>
    </source>
</evidence>
<keyword evidence="7" id="KW-0788">Thiol protease</keyword>
<dbReference type="InterPro" id="IPR038765">
    <property type="entry name" value="Papain-like_cys_pep_sf"/>
</dbReference>
<sequence>MDSDDLCNIEFIDLNGVEETEQLRIRNSLQQLDPSVQLPWIKDKKILLRGKQNTNGSEQRSITETAPASHHNTFIQHPIITQPVYYNHQQPPVVVQPLITYPHPSNIVYYPTNVISPVSPPYPQQVFIPHTSYSHSYPCAVPTEEVVAEEDPIEEISKENGIEDEGIVQNGTTPEKVPETIPVSPVVQNGDENADVTASPAPANKSWASLFNSNKSASNTPTVKQNSDKNTSIQAVNKESNNNDAICPIKHPRKSQQFVDPDCYRMGEYLTSYVIDGKALSLQPRGLLNQSNYCYINSILQALVACPPLYNLLTGLAQNISSNEKRKPTPVIDGMCRFAKEFKYLPPSLRNKDKKPDKNTKKDANVLINTDIPFEPTWIYKMLNGIRTDLIEGRQEDAEEFLGFLLNGLNDEMLELIKLVKNDREETVESPPFVIDDNGDKEWKVMGPKNKLSITRRTDFDRTPISDIFGGLLKSKIHRAGDLSTENIQPFFTLQLNIEKVKTVREALEALVNKHQLEGLTSSKTNEEVEAWQQVLLDELPVILILHLKCFDYKQDGCTKIIKALEFPVDLKIDQKLLSSKTQSQKEKHYKLFAVVYHDGKEASKGHYVTDAFHIGYSCWLRYDDASVKTVQEEQVLKPQGTRVPYLLFYRRSDTIRGK</sequence>
<dbReference type="GO" id="GO:0016579">
    <property type="term" value="P:protein deubiquitination"/>
    <property type="evidence" value="ECO:0007669"/>
    <property type="project" value="InterPro"/>
</dbReference>
<evidence type="ECO:0000256" key="5">
    <source>
        <dbReference type="ARBA" id="ARBA00022786"/>
    </source>
</evidence>
<evidence type="ECO:0000313" key="10">
    <source>
        <dbReference type="EMBL" id="CAH1104341.1"/>
    </source>
</evidence>
<evidence type="ECO:0000256" key="1">
    <source>
        <dbReference type="ARBA" id="ARBA00000707"/>
    </source>
</evidence>
<dbReference type="AlphaFoldDB" id="A0A9P0CMG4"/>
<feature type="region of interest" description="Disordered" evidence="8">
    <location>
        <begin position="163"/>
        <end position="201"/>
    </location>
</feature>
<evidence type="ECO:0000313" key="11">
    <source>
        <dbReference type="Proteomes" id="UP001153636"/>
    </source>
</evidence>
<dbReference type="Proteomes" id="UP001153636">
    <property type="component" value="Chromosome 16"/>
</dbReference>
<dbReference type="InterPro" id="IPR001394">
    <property type="entry name" value="Peptidase_C19_UCH"/>
</dbReference>
<dbReference type="SUPFAM" id="SSF54001">
    <property type="entry name" value="Cysteine proteinases"/>
    <property type="match status" value="1"/>
</dbReference>
<keyword evidence="11" id="KW-1185">Reference proteome</keyword>
<gene>
    <name evidence="10" type="ORF">PSYICH_LOCUS5239</name>
</gene>
<dbReference type="PROSITE" id="PS00973">
    <property type="entry name" value="USP_2"/>
    <property type="match status" value="1"/>
</dbReference>
<evidence type="ECO:0000259" key="9">
    <source>
        <dbReference type="Pfam" id="PF00443"/>
    </source>
</evidence>
<dbReference type="FunFam" id="3.90.70.10:FF:000092">
    <property type="entry name" value="Ubiquitin carboxyl-terminal hydrolase"/>
    <property type="match status" value="1"/>
</dbReference>
<organism evidence="10 11">
    <name type="scientific">Psylliodes chrysocephalus</name>
    <dbReference type="NCBI Taxonomy" id="3402493"/>
    <lineage>
        <taxon>Eukaryota</taxon>
        <taxon>Metazoa</taxon>
        <taxon>Ecdysozoa</taxon>
        <taxon>Arthropoda</taxon>
        <taxon>Hexapoda</taxon>
        <taxon>Insecta</taxon>
        <taxon>Pterygota</taxon>
        <taxon>Neoptera</taxon>
        <taxon>Endopterygota</taxon>
        <taxon>Coleoptera</taxon>
        <taxon>Polyphaga</taxon>
        <taxon>Cucujiformia</taxon>
        <taxon>Chrysomeloidea</taxon>
        <taxon>Chrysomelidae</taxon>
        <taxon>Galerucinae</taxon>
        <taxon>Alticini</taxon>
        <taxon>Psylliodes</taxon>
    </lineage>
</organism>
<name>A0A9P0CMG4_9CUCU</name>
<dbReference type="InterPro" id="IPR050164">
    <property type="entry name" value="Peptidase_C19"/>
</dbReference>
<dbReference type="Gene3D" id="3.90.70.10">
    <property type="entry name" value="Cysteine proteinases"/>
    <property type="match status" value="1"/>
</dbReference>
<dbReference type="InterPro" id="IPR018200">
    <property type="entry name" value="USP_CS"/>
</dbReference>
<keyword evidence="4" id="KW-0645">Protease</keyword>
<reference evidence="10" key="1">
    <citation type="submission" date="2022-01" db="EMBL/GenBank/DDBJ databases">
        <authorList>
            <person name="King R."/>
        </authorList>
    </citation>
    <scope>NUCLEOTIDE SEQUENCE</scope>
</reference>
<keyword evidence="6" id="KW-0378">Hydrolase</keyword>
<keyword evidence="5" id="KW-0833">Ubl conjugation pathway</keyword>
<accession>A0A9P0CMG4</accession>
<evidence type="ECO:0000256" key="3">
    <source>
        <dbReference type="ARBA" id="ARBA00012759"/>
    </source>
</evidence>
<dbReference type="GO" id="GO:0006508">
    <property type="term" value="P:proteolysis"/>
    <property type="evidence" value="ECO:0007669"/>
    <property type="project" value="UniProtKB-KW"/>
</dbReference>
<evidence type="ECO:0000256" key="6">
    <source>
        <dbReference type="ARBA" id="ARBA00022801"/>
    </source>
</evidence>
<evidence type="ECO:0000256" key="7">
    <source>
        <dbReference type="ARBA" id="ARBA00022807"/>
    </source>
</evidence>
<dbReference type="PANTHER" id="PTHR24006:SF687">
    <property type="entry name" value="UBIQUITIN CARBOXYL-TERMINAL HYDROLASE 10"/>
    <property type="match status" value="1"/>
</dbReference>
<dbReference type="GO" id="GO:0010506">
    <property type="term" value="P:regulation of autophagy"/>
    <property type="evidence" value="ECO:0007669"/>
    <property type="project" value="TreeGrafter"/>
</dbReference>
<evidence type="ECO:0000256" key="4">
    <source>
        <dbReference type="ARBA" id="ARBA00022670"/>
    </source>
</evidence>
<dbReference type="EC" id="3.4.19.12" evidence="3"/>
<comment type="similarity">
    <text evidence="2">Belongs to the peptidase C19 family. USP10 subfamily.</text>
</comment>
<dbReference type="Pfam" id="PF00443">
    <property type="entry name" value="UCH"/>
    <property type="match status" value="1"/>
</dbReference>
<feature type="domain" description="Peptidase C19 ubiquitin carboxyl-terminal hydrolase" evidence="9">
    <location>
        <begin position="285"/>
        <end position="650"/>
    </location>
</feature>
<dbReference type="GO" id="GO:0004843">
    <property type="term" value="F:cysteine-type deubiquitinase activity"/>
    <property type="evidence" value="ECO:0007669"/>
    <property type="project" value="UniProtKB-EC"/>
</dbReference>
<dbReference type="GO" id="GO:0005634">
    <property type="term" value="C:nucleus"/>
    <property type="evidence" value="ECO:0007669"/>
    <property type="project" value="TreeGrafter"/>
</dbReference>
<comment type="catalytic activity">
    <reaction evidence="1">
        <text>Thiol-dependent hydrolysis of ester, thioester, amide, peptide and isopeptide bonds formed by the C-terminal Gly of ubiquitin (a 76-residue protein attached to proteins as an intracellular targeting signal).</text>
        <dbReference type="EC" id="3.4.19.12"/>
    </reaction>
</comment>
<proteinExistence type="inferred from homology"/>
<dbReference type="OrthoDB" id="429671at2759"/>
<dbReference type="GO" id="GO:0005829">
    <property type="term" value="C:cytosol"/>
    <property type="evidence" value="ECO:0007669"/>
    <property type="project" value="TreeGrafter"/>
</dbReference>
<dbReference type="GO" id="GO:0030330">
    <property type="term" value="P:DNA damage response, signal transduction by p53 class mediator"/>
    <property type="evidence" value="ECO:0007669"/>
    <property type="project" value="TreeGrafter"/>
</dbReference>
<protein>
    <recommendedName>
        <fullName evidence="3">ubiquitinyl hydrolase 1</fullName>
        <ecNumber evidence="3">3.4.19.12</ecNumber>
    </recommendedName>
</protein>